<protein>
    <recommendedName>
        <fullName evidence="1">YHYH domain-containing protein</fullName>
    </recommendedName>
</protein>
<sequence length="263" mass="28017">MTNTVAVASSYVTIGTTGCPPYDWSSQKTPNTARYQYYSWKITWPPVISTSKIYVGIYGANGATNSNPIMGPIGLSVDGVPIYSNADANKLDAYINEGSSFDTVGGHPDIHYHEETANNVVITNTSGTSHSPLFGIMMDGVPIYGPYGDNGAVPTNLDACNGHTDSTYGFYHYHLPANRAFPYTLACLSGCVYNAQDSSYTVPSTCAKSSTQYDYSSFKWSSSFTKATVTTVSSARGGRVGRGSDVWVAYAATVASTLAALLL</sequence>
<proteinExistence type="predicted"/>
<feature type="domain" description="YHYH" evidence="1">
    <location>
        <begin position="64"/>
        <end position="149"/>
    </location>
</feature>
<evidence type="ECO:0000259" key="1">
    <source>
        <dbReference type="Pfam" id="PF14240"/>
    </source>
</evidence>
<name>A0ABR4N562_9FUNG</name>
<accession>A0ABR4N562</accession>
<comment type="caution">
    <text evidence="2">The sequence shown here is derived from an EMBL/GenBank/DDBJ whole genome shotgun (WGS) entry which is preliminary data.</text>
</comment>
<dbReference type="Pfam" id="PF14240">
    <property type="entry name" value="YHYH"/>
    <property type="match status" value="1"/>
</dbReference>
<reference evidence="2 3" key="1">
    <citation type="submission" date="2023-09" db="EMBL/GenBank/DDBJ databases">
        <title>Pangenome analysis of Batrachochytrium dendrobatidis and related Chytrids.</title>
        <authorList>
            <person name="Yacoub M.N."/>
            <person name="Stajich J.E."/>
            <person name="James T.Y."/>
        </authorList>
    </citation>
    <scope>NUCLEOTIDE SEQUENCE [LARGE SCALE GENOMIC DNA]</scope>
    <source>
        <strain evidence="2 3">JEL0888</strain>
    </source>
</reference>
<evidence type="ECO:0000313" key="2">
    <source>
        <dbReference type="EMBL" id="KAL2914682.1"/>
    </source>
</evidence>
<organism evidence="2 3">
    <name type="scientific">Polyrhizophydium stewartii</name>
    <dbReference type="NCBI Taxonomy" id="2732419"/>
    <lineage>
        <taxon>Eukaryota</taxon>
        <taxon>Fungi</taxon>
        <taxon>Fungi incertae sedis</taxon>
        <taxon>Chytridiomycota</taxon>
        <taxon>Chytridiomycota incertae sedis</taxon>
        <taxon>Chytridiomycetes</taxon>
        <taxon>Rhizophydiales</taxon>
        <taxon>Rhizophydiales incertae sedis</taxon>
        <taxon>Polyrhizophydium</taxon>
    </lineage>
</organism>
<evidence type="ECO:0000313" key="3">
    <source>
        <dbReference type="Proteomes" id="UP001527925"/>
    </source>
</evidence>
<keyword evidence="3" id="KW-1185">Reference proteome</keyword>
<gene>
    <name evidence="2" type="ORF">HK105_205821</name>
</gene>
<dbReference type="InterPro" id="IPR025924">
    <property type="entry name" value="YHYH_dom"/>
</dbReference>
<dbReference type="EMBL" id="JADGIZ020000031">
    <property type="protein sequence ID" value="KAL2914682.1"/>
    <property type="molecule type" value="Genomic_DNA"/>
</dbReference>
<dbReference type="Proteomes" id="UP001527925">
    <property type="component" value="Unassembled WGS sequence"/>
</dbReference>